<evidence type="ECO:0000313" key="1">
    <source>
        <dbReference type="EMBL" id="BDU67976.1"/>
    </source>
</evidence>
<gene>
    <name evidence="1" type="ORF">GETHOR_00770</name>
</gene>
<dbReference type="RefSeq" id="WP_286354602.1">
    <property type="nucleotide sequence ID" value="NZ_AP027079.1"/>
</dbReference>
<organism evidence="1 2">
    <name type="scientific">Geothrix oryzae</name>
    <dbReference type="NCBI Taxonomy" id="2927975"/>
    <lineage>
        <taxon>Bacteria</taxon>
        <taxon>Pseudomonadati</taxon>
        <taxon>Acidobacteriota</taxon>
        <taxon>Holophagae</taxon>
        <taxon>Holophagales</taxon>
        <taxon>Holophagaceae</taxon>
        <taxon>Geothrix</taxon>
    </lineage>
</organism>
<dbReference type="Proteomes" id="UP001242010">
    <property type="component" value="Chromosome"/>
</dbReference>
<accession>A0ABM8DM64</accession>
<evidence type="ECO:0008006" key="3">
    <source>
        <dbReference type="Google" id="ProtNLM"/>
    </source>
</evidence>
<name>A0ABM8DM64_9BACT</name>
<sequence length="99" mass="11061">MSDALVLGLVEELEGVLADPAWVADPEFLLGWNQRFAEATAHAERGSEWPEILKRAHALGDRVHPVVDRLTKDMDAIRRELTEQERGQRALKGYGASAR</sequence>
<keyword evidence="2" id="KW-1185">Reference proteome</keyword>
<protein>
    <recommendedName>
        <fullName evidence="3">Flagellar protein FliT</fullName>
    </recommendedName>
</protein>
<proteinExistence type="predicted"/>
<reference evidence="2" key="1">
    <citation type="journal article" date="2023" name="Int. J. Syst. Evol. Microbiol.">
        <title>Mesoterricola silvestris gen. nov., sp. nov., Mesoterricola sediminis sp. nov., Geothrix oryzae sp. nov., Geothrix edaphica sp. nov., Geothrix rubra sp. nov., and Geothrix limicola sp. nov., six novel members of Acidobacteriota isolated from soils.</title>
        <authorList>
            <person name="Itoh H."/>
            <person name="Sugisawa Y."/>
            <person name="Mise K."/>
            <person name="Xu Z."/>
            <person name="Kuniyasu M."/>
            <person name="Ushijima N."/>
            <person name="Kawano K."/>
            <person name="Kobayashi E."/>
            <person name="Shiratori Y."/>
            <person name="Masuda Y."/>
            <person name="Senoo K."/>
        </authorList>
    </citation>
    <scope>NUCLEOTIDE SEQUENCE [LARGE SCALE GENOMIC DNA]</scope>
    <source>
        <strain evidence="2">Red222</strain>
    </source>
</reference>
<dbReference type="EMBL" id="AP027079">
    <property type="protein sequence ID" value="BDU67976.1"/>
    <property type="molecule type" value="Genomic_DNA"/>
</dbReference>
<evidence type="ECO:0000313" key="2">
    <source>
        <dbReference type="Proteomes" id="UP001242010"/>
    </source>
</evidence>